<dbReference type="GO" id="GO:0005975">
    <property type="term" value="P:carbohydrate metabolic process"/>
    <property type="evidence" value="ECO:0007669"/>
    <property type="project" value="InterPro"/>
</dbReference>
<feature type="region of interest" description="Disordered" evidence="1">
    <location>
        <begin position="24"/>
        <end position="43"/>
    </location>
</feature>
<dbReference type="Proteomes" id="UP000231501">
    <property type="component" value="Unassembled WGS sequence"/>
</dbReference>
<dbReference type="OrthoDB" id="8708771at2"/>
<sequence length="696" mass="74713">MAERVNRNVEWVVDDDGTVTGYQVRPGDKRPIGGGGTLPSQTARGAVKATSSATPTDGSFAVFPDQACTELEVFNDQRVPIEFQRNGAGAVITLLAGQRRRFAGITNANQIGFRRSDWAVPGRTQPTTISAMAVTRTDTYTFAGTLSLAVAGGAYVAFGNLACTAMELNNAAEHDVVFRIGGAGIEYKIRHGESALILGITNANQVQQKAADSIARQARPLEAECWTTGPNASMLLTQRADMISADADIVNSEFNYPNLMPAGAILTLGNLRPVHRLRKKPVPLARWLTTADVVTNRAADFANAANGELAFGTSIVEYTQTQTAEVSIAPSAALAAGVDVQNGSIHFTHCWPDNAGNNFGVNGPTGFYIELHSAGTPAAPTANFHTSPNLNGLWQGFMGASVLGYNLLRCFSLPISHFTATGTGADLASIKWARIKITGGGSSNGCKMRPVSLDFVPNALAKGSVIFTFDDLHDGAWNNALPIMSKYNFPGVLCMDTTVKMGQTGYLTPEQISKMHRDYGWEVAYQVYQNETGFNLSSEDWMRQVGKWVLAMNRIGIHETQNGSYGSGTVTNIDEERTMAAKRALATLRRFANGQNAQYPFRSAETVPYGDPYNIRCLNMTSGFTAGTVYDRWKDHVDQAIAAKGVAVFACHGEFNAAGEALTALGSLCDYIRTQELAGTCQVVTFAGLNKQAYGI</sequence>
<accession>A0A2G9C6G2</accession>
<dbReference type="Gene3D" id="3.20.20.370">
    <property type="entry name" value="Glycoside hydrolase/deacetylase"/>
    <property type="match status" value="1"/>
</dbReference>
<name>A0A2G9C6G2_9BURK</name>
<keyword evidence="3" id="KW-1185">Reference proteome</keyword>
<dbReference type="RefSeq" id="WP_099862896.1">
    <property type="nucleotide sequence ID" value="NZ_PEOG01000050.1"/>
</dbReference>
<reference evidence="2 3" key="1">
    <citation type="submission" date="2017-11" db="EMBL/GenBank/DDBJ databases">
        <title>Draft genome sequence of Mitsuaria sp. HWN-4.</title>
        <authorList>
            <person name="Gundlapally S.R."/>
        </authorList>
    </citation>
    <scope>NUCLEOTIDE SEQUENCE [LARGE SCALE GENOMIC DNA]</scope>
    <source>
        <strain evidence="2 3">HWN-4</strain>
    </source>
</reference>
<dbReference type="EMBL" id="PEOG01000050">
    <property type="protein sequence ID" value="PIM51932.1"/>
    <property type="molecule type" value="Genomic_DNA"/>
</dbReference>
<organism evidence="2 3">
    <name type="scientific">Roseateles chitinivorans</name>
    <dbReference type="NCBI Taxonomy" id="2917965"/>
    <lineage>
        <taxon>Bacteria</taxon>
        <taxon>Pseudomonadati</taxon>
        <taxon>Pseudomonadota</taxon>
        <taxon>Betaproteobacteria</taxon>
        <taxon>Burkholderiales</taxon>
        <taxon>Sphaerotilaceae</taxon>
        <taxon>Roseateles</taxon>
    </lineage>
</organism>
<dbReference type="AlphaFoldDB" id="A0A2G9C6G2"/>
<evidence type="ECO:0000256" key="1">
    <source>
        <dbReference type="SAM" id="MobiDB-lite"/>
    </source>
</evidence>
<protein>
    <submittedName>
        <fullName evidence="2">Uncharacterized protein</fullName>
    </submittedName>
</protein>
<gene>
    <name evidence="2" type="ORF">CS062_17560</name>
</gene>
<evidence type="ECO:0000313" key="2">
    <source>
        <dbReference type="EMBL" id="PIM51932.1"/>
    </source>
</evidence>
<evidence type="ECO:0000313" key="3">
    <source>
        <dbReference type="Proteomes" id="UP000231501"/>
    </source>
</evidence>
<dbReference type="InterPro" id="IPR011330">
    <property type="entry name" value="Glyco_hydro/deAcase_b/a-brl"/>
</dbReference>
<proteinExistence type="predicted"/>
<dbReference type="SUPFAM" id="SSF88713">
    <property type="entry name" value="Glycoside hydrolase/deacetylase"/>
    <property type="match status" value="1"/>
</dbReference>
<comment type="caution">
    <text evidence="2">The sequence shown here is derived from an EMBL/GenBank/DDBJ whole genome shotgun (WGS) entry which is preliminary data.</text>
</comment>